<dbReference type="InterPro" id="IPR001296">
    <property type="entry name" value="Glyco_trans_1"/>
</dbReference>
<evidence type="ECO:0000256" key="2">
    <source>
        <dbReference type="ARBA" id="ARBA00004922"/>
    </source>
</evidence>
<evidence type="ECO:0000256" key="7">
    <source>
        <dbReference type="ARBA" id="ARBA00022692"/>
    </source>
</evidence>
<evidence type="ECO:0000256" key="8">
    <source>
        <dbReference type="ARBA" id="ARBA00022824"/>
    </source>
</evidence>
<name>A0ABP0ZSL0_9ASCO</name>
<accession>A0ABP0ZSL0</accession>
<evidence type="ECO:0000256" key="4">
    <source>
        <dbReference type="ARBA" id="ARBA00022018"/>
    </source>
</evidence>
<comment type="function">
    <text evidence="12">GDP-Man:Man(3)GlcNAc(2)-PP-Dol alpha-1,2-mannosyltransferase that operates in the biosynthetic pathway of dolichol-linked oligosaccharides, the glycan precursors employed in protein asparagine (N)-glycosylation. The assembly of dolichol-linked oligosaccharides begins on the cytosolic side of the endoplasmic reticulum membrane and finishes in its lumen. The sequential addition of sugars to dolichol pyrophosphate produces dolichol-linked oligosaccharides containing fourteen sugars, including two GlcNAcs, nine mannoses and three glucoses. Once assembled, the oligosaccharide is transferred from the lipid to nascent proteins by oligosaccharyltransferases. Catalyzes, on the cytoplasmic face of the endoplasmic reticulum, the addition of the fourth and fifth mannose residues to the dolichol-linked oligosaccharide chain, to produce Man(5)GlcNAc(2)-PP-dolichol core oligosaccharide.</text>
</comment>
<dbReference type="CDD" id="cd03806">
    <property type="entry name" value="GT4_ALG11-like"/>
    <property type="match status" value="1"/>
</dbReference>
<organism evidence="15 16">
    <name type="scientific">Lodderomyces beijingensis</name>
    <dbReference type="NCBI Taxonomy" id="1775926"/>
    <lineage>
        <taxon>Eukaryota</taxon>
        <taxon>Fungi</taxon>
        <taxon>Dikarya</taxon>
        <taxon>Ascomycota</taxon>
        <taxon>Saccharomycotina</taxon>
        <taxon>Pichiomycetes</taxon>
        <taxon>Debaryomycetaceae</taxon>
        <taxon>Candida/Lodderomyces clade</taxon>
        <taxon>Lodderomyces</taxon>
    </lineage>
</organism>
<dbReference type="Pfam" id="PF15924">
    <property type="entry name" value="ALG11_N"/>
    <property type="match status" value="1"/>
</dbReference>
<comment type="subcellular location">
    <subcellularLocation>
        <location evidence="1">Endoplasmic reticulum membrane</location>
        <topology evidence="1">Single-pass membrane protein</topology>
    </subcellularLocation>
</comment>
<evidence type="ECO:0000256" key="10">
    <source>
        <dbReference type="ARBA" id="ARBA00023136"/>
    </source>
</evidence>
<dbReference type="Proteomes" id="UP001497383">
    <property type="component" value="Chromosome 5"/>
</dbReference>
<evidence type="ECO:0000256" key="3">
    <source>
        <dbReference type="ARBA" id="ARBA00012645"/>
    </source>
</evidence>
<evidence type="ECO:0000256" key="11">
    <source>
        <dbReference type="ARBA" id="ARBA00045065"/>
    </source>
</evidence>
<evidence type="ECO:0000256" key="9">
    <source>
        <dbReference type="ARBA" id="ARBA00022989"/>
    </source>
</evidence>
<feature type="domain" description="ALG11 mannosyltransferase N-terminal" evidence="14">
    <location>
        <begin position="109"/>
        <end position="317"/>
    </location>
</feature>
<keyword evidence="10" id="KW-0472">Membrane</keyword>
<dbReference type="EMBL" id="OZ022409">
    <property type="protein sequence ID" value="CAK9440055.1"/>
    <property type="molecule type" value="Genomic_DNA"/>
</dbReference>
<dbReference type="SUPFAM" id="SSF53756">
    <property type="entry name" value="UDP-Glycosyltransferase/glycogen phosphorylase"/>
    <property type="match status" value="1"/>
</dbReference>
<keyword evidence="5 12" id="KW-0328">Glycosyltransferase</keyword>
<proteinExistence type="inferred from homology"/>
<evidence type="ECO:0000313" key="15">
    <source>
        <dbReference type="EMBL" id="CAK9440055.1"/>
    </source>
</evidence>
<keyword evidence="16" id="KW-1185">Reference proteome</keyword>
<comment type="pathway">
    <text evidence="2 12">Protein modification; protein glycosylation.</text>
</comment>
<keyword evidence="7" id="KW-0812">Transmembrane</keyword>
<evidence type="ECO:0000256" key="12">
    <source>
        <dbReference type="RuleBase" id="RU367051"/>
    </source>
</evidence>
<gene>
    <name evidence="15" type="ORF">LODBEIA_P41550</name>
</gene>
<dbReference type="PANTHER" id="PTHR45919:SF1">
    <property type="entry name" value="GDP-MAN:MAN(3)GLCNAC(2)-PP-DOL ALPHA-1,2-MANNOSYLTRANSFERASE"/>
    <property type="match status" value="1"/>
</dbReference>
<feature type="domain" description="Glycosyl transferase family 1" evidence="13">
    <location>
        <begin position="344"/>
        <end position="488"/>
    </location>
</feature>
<dbReference type="Pfam" id="PF00534">
    <property type="entry name" value="Glycos_transf_1"/>
    <property type="match status" value="1"/>
</dbReference>
<keyword evidence="6 12" id="KW-0808">Transferase</keyword>
<keyword evidence="8 12" id="KW-0256">Endoplasmic reticulum</keyword>
<evidence type="ECO:0000259" key="13">
    <source>
        <dbReference type="Pfam" id="PF00534"/>
    </source>
</evidence>
<evidence type="ECO:0000259" key="14">
    <source>
        <dbReference type="Pfam" id="PF15924"/>
    </source>
</evidence>
<comment type="similarity">
    <text evidence="12">Belongs to the glycosyltransferase group 1 family. Glycosyltransferase 4 subfamily.</text>
</comment>
<dbReference type="PANTHER" id="PTHR45919">
    <property type="entry name" value="GDP-MAN:MAN(3)GLCNAC(2)-PP-DOL ALPHA-1,2-MANNOSYLTRANSFERASE"/>
    <property type="match status" value="1"/>
</dbReference>
<comment type="catalytic activity">
    <reaction evidence="11 12">
        <text>an alpha-D-Man-(1-&gt;3)-[alpha-D-Man-(1-&gt;6)]-beta-D-Man-(1-&gt;4)-beta-D-GlcNAc-(1-&gt;4)-alpha-D-GlcNAc-diphospho-di-trans,poly-cis-dolichol + 2 GDP-alpha-D-mannose = an alpha-D-Man-(1-&gt;2)-alpha-D-Man-(1-&gt;2)-alpha-D-Man-(1-&gt;3)-[alpha-D-Man-(1-&gt;6)]-beta-D-Man-(1-&gt;4)-beta-D-GlcNAc-(1-&gt;4)-alpha-D-GlcNAc-diphospho-di-trans,poly-cis-dolichol + 2 GDP + 2 H(+)</text>
        <dbReference type="Rhea" id="RHEA:29523"/>
        <dbReference type="Rhea" id="RHEA-COMP:19515"/>
        <dbReference type="Rhea" id="RHEA-COMP:19516"/>
        <dbReference type="ChEBI" id="CHEBI:15378"/>
        <dbReference type="ChEBI" id="CHEBI:57527"/>
        <dbReference type="ChEBI" id="CHEBI:58189"/>
        <dbReference type="ChEBI" id="CHEBI:132511"/>
        <dbReference type="ChEBI" id="CHEBI:132515"/>
        <dbReference type="EC" id="2.4.1.131"/>
    </reaction>
    <physiologicalReaction direction="left-to-right" evidence="11 12">
        <dbReference type="Rhea" id="RHEA:29524"/>
    </physiologicalReaction>
</comment>
<dbReference type="Gene3D" id="3.40.50.2000">
    <property type="entry name" value="Glycogen Phosphorylase B"/>
    <property type="match status" value="1"/>
</dbReference>
<dbReference type="GeneID" id="92209351"/>
<dbReference type="InterPro" id="IPR031814">
    <property type="entry name" value="ALG11_N"/>
</dbReference>
<reference evidence="15 16" key="1">
    <citation type="submission" date="2024-03" db="EMBL/GenBank/DDBJ databases">
        <authorList>
            <person name="Brejova B."/>
        </authorList>
    </citation>
    <scope>NUCLEOTIDE SEQUENCE [LARGE SCALE GENOMIC DNA]</scope>
    <source>
        <strain evidence="15 16">CBS 14171</strain>
    </source>
</reference>
<evidence type="ECO:0000256" key="6">
    <source>
        <dbReference type="ARBA" id="ARBA00022679"/>
    </source>
</evidence>
<evidence type="ECO:0000313" key="16">
    <source>
        <dbReference type="Proteomes" id="UP001497383"/>
    </source>
</evidence>
<keyword evidence="9" id="KW-1133">Transmembrane helix</keyword>
<evidence type="ECO:0000256" key="5">
    <source>
        <dbReference type="ARBA" id="ARBA00022676"/>
    </source>
</evidence>
<dbReference type="InterPro" id="IPR038013">
    <property type="entry name" value="ALG11"/>
</dbReference>
<sequence length="609" mass="69911">MLLLTAVLLAVYLAYQLFNSILPHFLLVPPQRWQDKFLKVMKHDKPIYLKVGMKRSSMRRRLVLASSVPSFYTNFRNNKLKISPQDSANEKQFMEETRRRDVEDPQRRIIYGFFHPYANNGGGGEKVLWQAVRATLQQDAKNICVVYTTNLDAEPLDILNKAQDRFHVGQLDSCRVVFIYLRQFGKLVDGAYWKRFTMIGQLVGTMLLSFEAAFELSPDVWVDTMGLPGSYIVAAKVLRVPVVAYVHYPILQEDMFNKLKYRKLGDLTSIRSGCDVVSYGKLIYWSALYYFYVYLGSLVDLTLANGTWTYRHLQKIWYMNKGMGHSMEILYPPCGTEELTSGTTNTKKKENRLLYLAQFRPEKRHILVLKEFQQFLANNYPNLGTKTSPTAAHKDEIPTLVFAGSCRTKDDTATLEFLRSQVDILNLGGFVTFEVDIPYARVVELLTSCKFGVNAMWNEHFGIGVVEYVARGCIPVVHASAGPYLDIVFGGGGDNNQSLGYFFKSFADPDFDGKIQTRNEPEGYLTFKINGETKQFPTLEHLLTEMFVTNREMVSDSLLEAKRRLGQEIVREKFSNAKFDTQWVSYIEQADDLEKSYRNDRRGKLVKVY</sequence>
<protein>
    <recommendedName>
        <fullName evidence="4 12">GDP-Man:Man(3)GlcNAc(2)-PP-Dol alpha-1,2-mannosyltransferase</fullName>
        <ecNumber evidence="3 12">2.4.1.131</ecNumber>
    </recommendedName>
</protein>
<dbReference type="EC" id="2.4.1.131" evidence="3 12"/>
<evidence type="ECO:0000256" key="1">
    <source>
        <dbReference type="ARBA" id="ARBA00004389"/>
    </source>
</evidence>
<dbReference type="RefSeq" id="XP_066831093.1">
    <property type="nucleotide sequence ID" value="XM_066974345.1"/>
</dbReference>